<accession>A0AAV9UB98</accession>
<evidence type="ECO:0000313" key="3">
    <source>
        <dbReference type="Proteomes" id="UP001375240"/>
    </source>
</evidence>
<comment type="caution">
    <text evidence="2">The sequence shown here is derived from an EMBL/GenBank/DDBJ whole genome shotgun (WGS) entry which is preliminary data.</text>
</comment>
<keyword evidence="3" id="KW-1185">Reference proteome</keyword>
<proteinExistence type="predicted"/>
<name>A0AAV9UB98_9PEZI</name>
<keyword evidence="1" id="KW-0732">Signal</keyword>
<evidence type="ECO:0000256" key="1">
    <source>
        <dbReference type="SAM" id="SignalP"/>
    </source>
</evidence>
<gene>
    <name evidence="2" type="ORF">TWF696_001393</name>
</gene>
<reference evidence="2 3" key="1">
    <citation type="submission" date="2019-10" db="EMBL/GenBank/DDBJ databases">
        <authorList>
            <person name="Palmer J.M."/>
        </authorList>
    </citation>
    <scope>NUCLEOTIDE SEQUENCE [LARGE SCALE GENOMIC DNA]</scope>
    <source>
        <strain evidence="2 3">TWF696</strain>
    </source>
</reference>
<feature type="signal peptide" evidence="1">
    <location>
        <begin position="1"/>
        <end position="18"/>
    </location>
</feature>
<evidence type="ECO:0000313" key="2">
    <source>
        <dbReference type="EMBL" id="KAK6337916.1"/>
    </source>
</evidence>
<organism evidence="2 3">
    <name type="scientific">Orbilia brochopaga</name>
    <dbReference type="NCBI Taxonomy" id="3140254"/>
    <lineage>
        <taxon>Eukaryota</taxon>
        <taxon>Fungi</taxon>
        <taxon>Dikarya</taxon>
        <taxon>Ascomycota</taxon>
        <taxon>Pezizomycotina</taxon>
        <taxon>Orbiliomycetes</taxon>
        <taxon>Orbiliales</taxon>
        <taxon>Orbiliaceae</taxon>
        <taxon>Orbilia</taxon>
    </lineage>
</organism>
<protein>
    <submittedName>
        <fullName evidence="2">Uncharacterized protein</fullName>
    </submittedName>
</protein>
<sequence length="366" mass="38337">MATVLALGVLGLAAQAAAATTCKTDLCLQALQASSVTSRGVQAAMDCSAYVNAATTAWALTTRTSTTVVTVTLTATNLALPPSPSPAFDDDTNNLAPRAVSTIPDYASRCYGPVGYLSACSCIGVFAPSTSSSSTTTSSTSTRTTGSLTVTTTVTTTVSVPGLYIASPTPLLGNITAGSPTTYDEDFRSILLPFPIRIYNTSLPVNASIFVSVNGFISATPPPSDTYNNRHIPDNATDFPPDAIFPLWSDMLIEAGEQQGIVYGVAGEYPSRTLTIEWLLSSWAAGDSEPLNHFILQFLESDATVVLVRYFSVSNRAAGGGTVGLQSVHDDGSGRAYEWMYGQGGRVYPNLTLTVDMDANRITGTS</sequence>
<feature type="chain" id="PRO_5043463080" evidence="1">
    <location>
        <begin position="19"/>
        <end position="366"/>
    </location>
</feature>
<dbReference type="EMBL" id="JAVHNQ010000010">
    <property type="protein sequence ID" value="KAK6337916.1"/>
    <property type="molecule type" value="Genomic_DNA"/>
</dbReference>
<dbReference type="AlphaFoldDB" id="A0AAV9UB98"/>
<dbReference type="Proteomes" id="UP001375240">
    <property type="component" value="Unassembled WGS sequence"/>
</dbReference>